<organism evidence="5 6">
    <name type="scientific">Lentilactobacillus parafarraginis DSM 18390 = JCM 14109</name>
    <dbReference type="NCBI Taxonomy" id="1423786"/>
    <lineage>
        <taxon>Bacteria</taxon>
        <taxon>Bacillati</taxon>
        <taxon>Bacillota</taxon>
        <taxon>Bacilli</taxon>
        <taxon>Lactobacillales</taxon>
        <taxon>Lactobacillaceae</taxon>
        <taxon>Lentilactobacillus</taxon>
    </lineage>
</organism>
<accession>A0A0R1YNQ9</accession>
<evidence type="ECO:0000256" key="1">
    <source>
        <dbReference type="ARBA" id="ARBA00022670"/>
    </source>
</evidence>
<evidence type="ECO:0000313" key="6">
    <source>
        <dbReference type="Proteomes" id="UP000051010"/>
    </source>
</evidence>
<dbReference type="SUPFAM" id="SSF63817">
    <property type="entry name" value="Sortase"/>
    <property type="match status" value="1"/>
</dbReference>
<dbReference type="GO" id="GO:0006508">
    <property type="term" value="P:proteolysis"/>
    <property type="evidence" value="ECO:0007669"/>
    <property type="project" value="UniProtKB-KW"/>
</dbReference>
<proteinExistence type="predicted"/>
<feature type="active site" description="Acyl-thioester intermediate" evidence="4">
    <location>
        <position position="200"/>
    </location>
</feature>
<protein>
    <submittedName>
        <fullName evidence="5">Sortase family protein</fullName>
    </submittedName>
</protein>
<evidence type="ECO:0000313" key="5">
    <source>
        <dbReference type="EMBL" id="KRM43738.1"/>
    </source>
</evidence>
<gene>
    <name evidence="5" type="ORF">FD47_GL001314</name>
</gene>
<keyword evidence="2" id="KW-0378">Hydrolase</keyword>
<dbReference type="InterPro" id="IPR005754">
    <property type="entry name" value="Sortase"/>
</dbReference>
<evidence type="ECO:0000256" key="3">
    <source>
        <dbReference type="ARBA" id="ARBA00022807"/>
    </source>
</evidence>
<feature type="active site" description="Proton donor/acceptor" evidence="4">
    <location>
        <position position="140"/>
    </location>
</feature>
<dbReference type="PATRIC" id="fig|1423786.4.peg.1411"/>
<name>A0A0R1YNQ9_9LACO</name>
<evidence type="ECO:0000256" key="2">
    <source>
        <dbReference type="ARBA" id="ARBA00022801"/>
    </source>
</evidence>
<comment type="caution">
    <text evidence="5">The sequence shown here is derived from an EMBL/GenBank/DDBJ whole genome shotgun (WGS) entry which is preliminary data.</text>
</comment>
<dbReference type="RefSeq" id="WP_008214497.1">
    <property type="nucleotide sequence ID" value="NZ_AZFZ01000029.1"/>
</dbReference>
<dbReference type="NCBIfam" id="TIGR01076">
    <property type="entry name" value="sortase_fam"/>
    <property type="match status" value="1"/>
</dbReference>
<reference evidence="5 6" key="1">
    <citation type="journal article" date="2015" name="Genome Announc.">
        <title>Expanding the biotechnology potential of lactobacilli through comparative genomics of 213 strains and associated genera.</title>
        <authorList>
            <person name="Sun Z."/>
            <person name="Harris H.M."/>
            <person name="McCann A."/>
            <person name="Guo C."/>
            <person name="Argimon S."/>
            <person name="Zhang W."/>
            <person name="Yang X."/>
            <person name="Jeffery I.B."/>
            <person name="Cooney J.C."/>
            <person name="Kagawa T.F."/>
            <person name="Liu W."/>
            <person name="Song Y."/>
            <person name="Salvetti E."/>
            <person name="Wrobel A."/>
            <person name="Rasinkangas P."/>
            <person name="Parkhill J."/>
            <person name="Rea M.C."/>
            <person name="O'Sullivan O."/>
            <person name="Ritari J."/>
            <person name="Douillard F.P."/>
            <person name="Paul Ross R."/>
            <person name="Yang R."/>
            <person name="Briner A.E."/>
            <person name="Felis G.E."/>
            <person name="de Vos W.M."/>
            <person name="Barrangou R."/>
            <person name="Klaenhammer T.R."/>
            <person name="Caufield P.W."/>
            <person name="Cui Y."/>
            <person name="Zhang H."/>
            <person name="O'Toole P.W."/>
        </authorList>
    </citation>
    <scope>NUCLEOTIDE SEQUENCE [LARGE SCALE GENOMIC DNA]</scope>
    <source>
        <strain evidence="5 6">DSM 18390</strain>
    </source>
</reference>
<dbReference type="Gene3D" id="2.40.260.10">
    <property type="entry name" value="Sortase"/>
    <property type="match status" value="1"/>
</dbReference>
<dbReference type="InterPro" id="IPR042007">
    <property type="entry name" value="Sortase_A"/>
</dbReference>
<dbReference type="CDD" id="cd06165">
    <property type="entry name" value="Sortase_A"/>
    <property type="match status" value="1"/>
</dbReference>
<dbReference type="EMBL" id="AZFZ01000029">
    <property type="protein sequence ID" value="KRM43738.1"/>
    <property type="molecule type" value="Genomic_DNA"/>
</dbReference>
<dbReference type="Proteomes" id="UP000051010">
    <property type="component" value="Unassembled WGS sequence"/>
</dbReference>
<evidence type="ECO:0000256" key="4">
    <source>
        <dbReference type="PIRSR" id="PIRSR605754-1"/>
    </source>
</evidence>
<dbReference type="GO" id="GO:0008234">
    <property type="term" value="F:cysteine-type peptidase activity"/>
    <property type="evidence" value="ECO:0007669"/>
    <property type="project" value="UniProtKB-KW"/>
</dbReference>
<dbReference type="Pfam" id="PF04203">
    <property type="entry name" value="Sortase"/>
    <property type="match status" value="1"/>
</dbReference>
<keyword evidence="3" id="KW-0788">Thiol protease</keyword>
<dbReference type="InterPro" id="IPR023365">
    <property type="entry name" value="Sortase_dom-sf"/>
</dbReference>
<sequence length="216" mass="24339">MNRSKKHFRGRRLAVWGLLGVLVLLCLGLIFNQQLAMLLVRHNQAQLAHLPKSTLVQNDRQKHWESHPAKVRNFSNGDAVKSVSQSAQNKRATVAYLNIPAINVHLPILYQVTNAHLAVGVATLRANQKLGKGNYVVFGHNFENSTMLSNLQNLHRGNTITATNGLHTYKYRVTKNIVINEYNWRYTKPTKHKVMTVITCADGGATRQMVRARLVS</sequence>
<dbReference type="AlphaFoldDB" id="A0A0R1YNQ9"/>
<keyword evidence="1" id="KW-0645">Protease</keyword>